<evidence type="ECO:0000313" key="1">
    <source>
        <dbReference type="EMBL" id="KAH6930560.1"/>
    </source>
</evidence>
<protein>
    <submittedName>
        <fullName evidence="1">Uncharacterized protein</fullName>
    </submittedName>
</protein>
<dbReference type="EMBL" id="CM023485">
    <property type="protein sequence ID" value="KAH6930560.1"/>
    <property type="molecule type" value="Genomic_DNA"/>
</dbReference>
<name>A0ACB7S7R6_HYAAI</name>
<organism evidence="1 2">
    <name type="scientific">Hyalomma asiaticum</name>
    <name type="common">Tick</name>
    <dbReference type="NCBI Taxonomy" id="266040"/>
    <lineage>
        <taxon>Eukaryota</taxon>
        <taxon>Metazoa</taxon>
        <taxon>Ecdysozoa</taxon>
        <taxon>Arthropoda</taxon>
        <taxon>Chelicerata</taxon>
        <taxon>Arachnida</taxon>
        <taxon>Acari</taxon>
        <taxon>Parasitiformes</taxon>
        <taxon>Ixodida</taxon>
        <taxon>Ixodoidea</taxon>
        <taxon>Ixodidae</taxon>
        <taxon>Hyalomminae</taxon>
        <taxon>Hyalomma</taxon>
    </lineage>
</organism>
<dbReference type="Proteomes" id="UP000821845">
    <property type="component" value="Chromosome 5"/>
</dbReference>
<proteinExistence type="predicted"/>
<gene>
    <name evidence="1" type="ORF">HPB50_014726</name>
</gene>
<reference evidence="1" key="1">
    <citation type="submission" date="2020-05" db="EMBL/GenBank/DDBJ databases">
        <title>Large-scale comparative analyses of tick genomes elucidate their genetic diversity and vector capacities.</title>
        <authorList>
            <person name="Jia N."/>
            <person name="Wang J."/>
            <person name="Shi W."/>
            <person name="Du L."/>
            <person name="Sun Y."/>
            <person name="Zhan W."/>
            <person name="Jiang J."/>
            <person name="Wang Q."/>
            <person name="Zhang B."/>
            <person name="Ji P."/>
            <person name="Sakyi L.B."/>
            <person name="Cui X."/>
            <person name="Yuan T."/>
            <person name="Jiang B."/>
            <person name="Yang W."/>
            <person name="Lam T.T.-Y."/>
            <person name="Chang Q."/>
            <person name="Ding S."/>
            <person name="Wang X."/>
            <person name="Zhu J."/>
            <person name="Ruan X."/>
            <person name="Zhao L."/>
            <person name="Wei J."/>
            <person name="Que T."/>
            <person name="Du C."/>
            <person name="Cheng J."/>
            <person name="Dai P."/>
            <person name="Han X."/>
            <person name="Huang E."/>
            <person name="Gao Y."/>
            <person name="Liu J."/>
            <person name="Shao H."/>
            <person name="Ye R."/>
            <person name="Li L."/>
            <person name="Wei W."/>
            <person name="Wang X."/>
            <person name="Wang C."/>
            <person name="Yang T."/>
            <person name="Huo Q."/>
            <person name="Li W."/>
            <person name="Guo W."/>
            <person name="Chen H."/>
            <person name="Zhou L."/>
            <person name="Ni X."/>
            <person name="Tian J."/>
            <person name="Zhou Y."/>
            <person name="Sheng Y."/>
            <person name="Liu T."/>
            <person name="Pan Y."/>
            <person name="Xia L."/>
            <person name="Li J."/>
            <person name="Zhao F."/>
            <person name="Cao W."/>
        </authorList>
    </citation>
    <scope>NUCLEOTIDE SEQUENCE</scope>
    <source>
        <strain evidence="1">Hyas-2018</strain>
    </source>
</reference>
<comment type="caution">
    <text evidence="1">The sequence shown here is derived from an EMBL/GenBank/DDBJ whole genome shotgun (WGS) entry which is preliminary data.</text>
</comment>
<accession>A0ACB7S7R6</accession>
<keyword evidence="2" id="KW-1185">Reference proteome</keyword>
<evidence type="ECO:0000313" key="2">
    <source>
        <dbReference type="Proteomes" id="UP000821845"/>
    </source>
</evidence>
<sequence>MNGVALGVFLVFVATLGAATAQVRNISFKNCGGTVKSVLIEPCSAEPCAIKRGDTARINMEFTSNQYSPTVIVGISAVLEDDLELRLPTTDKDGCRGRGIQCPIKQGSQYTFNYDLEVKPIYPKLNTTAKLKLTGARGTVACVLFPVRLV</sequence>